<dbReference type="RefSeq" id="WP_163097014.1">
    <property type="nucleotide sequence ID" value="NZ_CP127523.1"/>
</dbReference>
<accession>A0A845U923</accession>
<comment type="caution">
    <text evidence="1">The sequence shown here is derived from an EMBL/GenBank/DDBJ whole genome shotgun (WGS) entry which is preliminary data.</text>
</comment>
<evidence type="ECO:0000313" key="1">
    <source>
        <dbReference type="EMBL" id="NDU41965.1"/>
    </source>
</evidence>
<gene>
    <name evidence="1" type="ORF">GL267_04685</name>
</gene>
<reference evidence="1" key="1">
    <citation type="submission" date="2019-11" db="EMBL/GenBank/DDBJ databases">
        <title>Acidithiobacillus ferrianus sp. nov.: a facultatively anaerobic and extremely acidophilic chemolithoautotroph.</title>
        <authorList>
            <person name="Norris P.R."/>
            <person name="Falagan C."/>
            <person name="Moya-Beltran A."/>
            <person name="Castro M."/>
            <person name="Quatrini R."/>
            <person name="Johnson D.B."/>
        </authorList>
    </citation>
    <scope>NUCLEOTIDE SEQUENCE [LARGE SCALE GENOMIC DNA]</scope>
    <source>
        <strain evidence="1">MG</strain>
    </source>
</reference>
<name>A0A845U923_9PROT</name>
<dbReference type="EMBL" id="WNJL01000022">
    <property type="protein sequence ID" value="NDU41965.1"/>
    <property type="molecule type" value="Genomic_DNA"/>
</dbReference>
<protein>
    <submittedName>
        <fullName evidence="1">Uncharacterized protein</fullName>
    </submittedName>
</protein>
<organism evidence="1">
    <name type="scientific">Acidithiobacillus ferrianus</name>
    <dbReference type="NCBI Taxonomy" id="2678518"/>
    <lineage>
        <taxon>Bacteria</taxon>
        <taxon>Pseudomonadati</taxon>
        <taxon>Pseudomonadota</taxon>
        <taxon>Acidithiobacillia</taxon>
        <taxon>Acidithiobacillales</taxon>
        <taxon>Acidithiobacillaceae</taxon>
        <taxon>Acidithiobacillus</taxon>
    </lineage>
</organism>
<proteinExistence type="predicted"/>
<dbReference type="AlphaFoldDB" id="A0A845U923"/>
<sequence>MKKAIEIMVTIVVLVMLGIGVSQAEAAMPSNANAMEKIHMYFVHHNFGFARNFYQFHPGPHWDLMNASALHLTAEQIKKEKILVIGMMQNTEHGVMALKKAYRKYREEAKRPDPSIKVLTQDVQAVGRAQAYLGYVMIPYHMKGYRLLDPAQQAIYHHLARENWNHMMHG</sequence>